<dbReference type="AlphaFoldDB" id="A0A1S1Q9L8"/>
<comment type="caution">
    <text evidence="1">The sequence shown here is derived from an EMBL/GenBank/DDBJ whole genome shotgun (WGS) entry which is preliminary data.</text>
</comment>
<proteinExistence type="predicted"/>
<accession>A0A1S1Q9L8</accession>
<dbReference type="OrthoDB" id="3215954at2"/>
<dbReference type="EMBL" id="MAXA01000180">
    <property type="protein sequence ID" value="OHV30279.1"/>
    <property type="molecule type" value="Genomic_DNA"/>
</dbReference>
<evidence type="ECO:0008006" key="3">
    <source>
        <dbReference type="Google" id="ProtNLM"/>
    </source>
</evidence>
<protein>
    <recommendedName>
        <fullName evidence="3">FHA domain-containing protein</fullName>
    </recommendedName>
</protein>
<name>A0A1S1Q9L8_9ACTN</name>
<reference evidence="2" key="1">
    <citation type="submission" date="2016-07" db="EMBL/GenBank/DDBJ databases">
        <title>Frankia sp. NRRL B-16219 Genome sequencing.</title>
        <authorList>
            <person name="Ghodhbane-Gtari F."/>
            <person name="Swanson E."/>
            <person name="Gueddou A."/>
            <person name="Louati M."/>
            <person name="Nouioui I."/>
            <person name="Hezbri K."/>
            <person name="Abebe-Akele F."/>
            <person name="Simpson S."/>
            <person name="Morris K."/>
            <person name="Thomas K."/>
            <person name="Gtari M."/>
            <person name="Tisa L.S."/>
        </authorList>
    </citation>
    <scope>NUCLEOTIDE SEQUENCE [LARGE SCALE GENOMIC DNA]</scope>
    <source>
        <strain evidence="2">NRRL B-16219</strain>
    </source>
</reference>
<evidence type="ECO:0000313" key="1">
    <source>
        <dbReference type="EMBL" id="OHV30279.1"/>
    </source>
</evidence>
<dbReference type="Proteomes" id="UP000179769">
    <property type="component" value="Unassembled WGS sequence"/>
</dbReference>
<dbReference type="RefSeq" id="WP_071062943.1">
    <property type="nucleotide sequence ID" value="NZ_JBFLUH010000064.1"/>
</dbReference>
<organism evidence="1 2">
    <name type="scientific">Parafrankia soli</name>
    <dbReference type="NCBI Taxonomy" id="2599596"/>
    <lineage>
        <taxon>Bacteria</taxon>
        <taxon>Bacillati</taxon>
        <taxon>Actinomycetota</taxon>
        <taxon>Actinomycetes</taxon>
        <taxon>Frankiales</taxon>
        <taxon>Frankiaceae</taxon>
        <taxon>Parafrankia</taxon>
    </lineage>
</organism>
<evidence type="ECO:0000313" key="2">
    <source>
        <dbReference type="Proteomes" id="UP000179769"/>
    </source>
</evidence>
<gene>
    <name evidence="1" type="ORF">BBK14_16845</name>
</gene>
<dbReference type="SUPFAM" id="SSF49879">
    <property type="entry name" value="SMAD/FHA domain"/>
    <property type="match status" value="1"/>
</dbReference>
<dbReference type="InterPro" id="IPR008984">
    <property type="entry name" value="SMAD_FHA_dom_sf"/>
</dbReference>
<keyword evidence="2" id="KW-1185">Reference proteome</keyword>
<sequence length="238" mass="26264">MGNHGTGRSPGPVVVLEYCGRRWHVARDEEITVGRSSACAIKLPDDTYLSRHMASLRVLDDCVLVYNKSQSKPFCLRPPAGEDRIVEPGAAMTSLPFPRFGIVAARRGGATVTVQVDASAVTHDRQSLGHTTLSESRATISQPVQLSPAQLDIIIELCRPLLTKSGSDARPATYKEIGERLGRGPNYVRNVISDVRRELSDRDEPGLADWEDLARWMILNRLITERDVRRSRRPGAGV</sequence>